<evidence type="ECO:0000259" key="5">
    <source>
        <dbReference type="PROSITE" id="PS50885"/>
    </source>
</evidence>
<evidence type="ECO:0000256" key="3">
    <source>
        <dbReference type="PROSITE-ProRule" id="PRU00284"/>
    </source>
</evidence>
<dbReference type="InterPro" id="IPR004090">
    <property type="entry name" value="Chemotax_Me-accpt_rcpt"/>
</dbReference>
<dbReference type="AlphaFoldDB" id="A0A1C3W8P3"/>
<evidence type="ECO:0000256" key="2">
    <source>
        <dbReference type="ARBA" id="ARBA00029447"/>
    </source>
</evidence>
<keyword evidence="7" id="KW-1185">Reference proteome</keyword>
<accession>A0A1C3W8P3</accession>
<evidence type="ECO:0000259" key="4">
    <source>
        <dbReference type="PROSITE" id="PS50111"/>
    </source>
</evidence>
<dbReference type="InterPro" id="IPR000014">
    <property type="entry name" value="PAS"/>
</dbReference>
<dbReference type="PRINTS" id="PR00260">
    <property type="entry name" value="CHEMTRNSDUCR"/>
</dbReference>
<feature type="domain" description="HAMP" evidence="5">
    <location>
        <begin position="159"/>
        <end position="211"/>
    </location>
</feature>
<feature type="domain" description="Methyl-accepting transducer" evidence="4">
    <location>
        <begin position="216"/>
        <end position="445"/>
    </location>
</feature>
<dbReference type="PANTHER" id="PTHR43531">
    <property type="entry name" value="PROTEIN ICFG"/>
    <property type="match status" value="1"/>
</dbReference>
<dbReference type="Gene3D" id="1.10.287.950">
    <property type="entry name" value="Methyl-accepting chemotaxis protein"/>
    <property type="match status" value="1"/>
</dbReference>
<dbReference type="SMART" id="SM00283">
    <property type="entry name" value="MA"/>
    <property type="match status" value="1"/>
</dbReference>
<comment type="similarity">
    <text evidence="2">Belongs to the methyl-accepting chemotaxis (MCP) protein family.</text>
</comment>
<dbReference type="SUPFAM" id="SSF58104">
    <property type="entry name" value="Methyl-accepting chemotaxis protein (MCP) signaling domain"/>
    <property type="match status" value="1"/>
</dbReference>
<evidence type="ECO:0000313" key="7">
    <source>
        <dbReference type="Proteomes" id="UP000186228"/>
    </source>
</evidence>
<dbReference type="PROSITE" id="PS50111">
    <property type="entry name" value="CHEMOTAXIS_TRANSDUC_2"/>
    <property type="match status" value="1"/>
</dbReference>
<dbReference type="Proteomes" id="UP000186228">
    <property type="component" value="Unassembled WGS sequence"/>
</dbReference>
<dbReference type="PROSITE" id="PS50885">
    <property type="entry name" value="HAMP"/>
    <property type="match status" value="1"/>
</dbReference>
<reference evidence="7" key="1">
    <citation type="submission" date="2016-08" db="EMBL/GenBank/DDBJ databases">
        <authorList>
            <person name="Varghese N."/>
            <person name="Submissions Spin"/>
        </authorList>
    </citation>
    <scope>NUCLEOTIDE SEQUENCE [LARGE SCALE GENOMIC DNA]</scope>
    <source>
        <strain evidence="7">CCBAU 57015</strain>
    </source>
</reference>
<dbReference type="InterPro" id="IPR003660">
    <property type="entry name" value="HAMP_dom"/>
</dbReference>
<dbReference type="InterPro" id="IPR004089">
    <property type="entry name" value="MCPsignal_dom"/>
</dbReference>
<dbReference type="Pfam" id="PF13426">
    <property type="entry name" value="PAS_9"/>
    <property type="match status" value="1"/>
</dbReference>
<dbReference type="Gene3D" id="3.30.450.20">
    <property type="entry name" value="PAS domain"/>
    <property type="match status" value="1"/>
</dbReference>
<dbReference type="STRING" id="52131.GA0061100_11345"/>
<dbReference type="GO" id="GO:0007165">
    <property type="term" value="P:signal transduction"/>
    <property type="evidence" value="ECO:0007669"/>
    <property type="project" value="UniProtKB-KW"/>
</dbReference>
<dbReference type="GO" id="GO:0016020">
    <property type="term" value="C:membrane"/>
    <property type="evidence" value="ECO:0007669"/>
    <property type="project" value="InterPro"/>
</dbReference>
<dbReference type="CDD" id="cd00130">
    <property type="entry name" value="PAS"/>
    <property type="match status" value="1"/>
</dbReference>
<evidence type="ECO:0000256" key="1">
    <source>
        <dbReference type="ARBA" id="ARBA00022500"/>
    </source>
</evidence>
<dbReference type="CDD" id="cd06225">
    <property type="entry name" value="HAMP"/>
    <property type="match status" value="1"/>
</dbReference>
<organism evidence="6 7">
    <name type="scientific">Rhizobium hainanense</name>
    <dbReference type="NCBI Taxonomy" id="52131"/>
    <lineage>
        <taxon>Bacteria</taxon>
        <taxon>Pseudomonadati</taxon>
        <taxon>Pseudomonadota</taxon>
        <taxon>Alphaproteobacteria</taxon>
        <taxon>Hyphomicrobiales</taxon>
        <taxon>Rhizobiaceae</taxon>
        <taxon>Rhizobium/Agrobacterium group</taxon>
        <taxon>Rhizobium</taxon>
    </lineage>
</organism>
<name>A0A1C3W8P3_9HYPH</name>
<dbReference type="InterPro" id="IPR051310">
    <property type="entry name" value="MCP_chemotaxis"/>
</dbReference>
<dbReference type="GO" id="GO:0004888">
    <property type="term" value="F:transmembrane signaling receptor activity"/>
    <property type="evidence" value="ECO:0007669"/>
    <property type="project" value="InterPro"/>
</dbReference>
<dbReference type="EMBL" id="FMAC01000013">
    <property type="protein sequence ID" value="SCB36303.1"/>
    <property type="molecule type" value="Genomic_DNA"/>
</dbReference>
<keyword evidence="3" id="KW-0807">Transducer</keyword>
<evidence type="ECO:0000313" key="6">
    <source>
        <dbReference type="EMBL" id="SCB36303.1"/>
    </source>
</evidence>
<proteinExistence type="inferred from homology"/>
<dbReference type="SMART" id="SM00304">
    <property type="entry name" value="HAMP"/>
    <property type="match status" value="1"/>
</dbReference>
<dbReference type="RefSeq" id="WP_075856266.1">
    <property type="nucleotide sequence ID" value="NZ_FMAC01000013.1"/>
</dbReference>
<dbReference type="OrthoDB" id="3378718at2"/>
<dbReference type="SUPFAM" id="SSF55785">
    <property type="entry name" value="PYP-like sensor domain (PAS domain)"/>
    <property type="match status" value="1"/>
</dbReference>
<protein>
    <submittedName>
        <fullName evidence="6">Methyl-accepting chemotaxis protein</fullName>
    </submittedName>
</protein>
<dbReference type="PANTHER" id="PTHR43531:SF11">
    <property type="entry name" value="METHYL-ACCEPTING CHEMOTAXIS PROTEIN 3"/>
    <property type="match status" value="1"/>
</dbReference>
<gene>
    <name evidence="6" type="ORF">GA0061100_11345</name>
</gene>
<dbReference type="NCBIfam" id="TIGR00229">
    <property type="entry name" value="sensory_box"/>
    <property type="match status" value="1"/>
</dbReference>
<dbReference type="GO" id="GO:0006935">
    <property type="term" value="P:chemotaxis"/>
    <property type="evidence" value="ECO:0007669"/>
    <property type="project" value="UniProtKB-KW"/>
</dbReference>
<dbReference type="InterPro" id="IPR035965">
    <property type="entry name" value="PAS-like_dom_sf"/>
</dbReference>
<keyword evidence="1" id="KW-0145">Chemotaxis</keyword>
<sequence length="483" mass="51390">MKRFVSVLRNVIAGGLPPAATSRKVDLAGELRTIALDSHKDPVFIMADGIIVEANPACVTMFGGGRRDQIIGQKITDRLGSQQPDGLELRASLDTFNKTFALDGVARRLWNFKRLDGSILTARSTLSPLAQAERRCTLAVLEDITLFHAAEQQIRIAEAERTRIVAALAGALSKVAAGNLTVRIDDVFPAEYEDLRRDFNAAVNQLHGTIGSLTQTAATVHANAGEIRAAMTALGHRAVQHVGGLETAAAILDDVFGHARSSAERLSDVHGAFVSTREETQKCAAAMTEAQAAMTEIDRSSRQIGAIVALINEIATQTRLLSLNASVEAARAGEAGSGFGVVANEVRNLAQKAAGAVEQIAALIAVSQRQVSTGSALVEHVDQSFRSVVDALAQMNSNVEAVEHTFSRQSERLSGVNDTVAEMRDATLRNAAMVEEANAACMLLTEQGDRLTGLTRQFRTASSDGYDTSTFAIPVILKKGGPV</sequence>
<dbReference type="Pfam" id="PF00015">
    <property type="entry name" value="MCPsignal"/>
    <property type="match status" value="1"/>
</dbReference>